<reference evidence="1 2" key="1">
    <citation type="submission" date="2019-03" db="EMBL/GenBank/DDBJ databases">
        <authorList>
            <person name="Kox A.R. M."/>
        </authorList>
    </citation>
    <scope>NUCLEOTIDE SEQUENCE [LARGE SCALE GENOMIC DNA]</scope>
    <source>
        <strain evidence="1">MTUNDRAET4 annotated genome</strain>
    </source>
</reference>
<organism evidence="1 2">
    <name type="scientific">Methylocella tundrae</name>
    <dbReference type="NCBI Taxonomy" id="227605"/>
    <lineage>
        <taxon>Bacteria</taxon>
        <taxon>Pseudomonadati</taxon>
        <taxon>Pseudomonadota</taxon>
        <taxon>Alphaproteobacteria</taxon>
        <taxon>Hyphomicrobiales</taxon>
        <taxon>Beijerinckiaceae</taxon>
        <taxon>Methylocella</taxon>
    </lineage>
</organism>
<evidence type="ECO:0000313" key="1">
    <source>
        <dbReference type="EMBL" id="VFU07893.1"/>
    </source>
</evidence>
<sequence length="74" mass="8452">MPAFYDPPQSPIGATLGPRRFITDQVVADERMKLDILEIFAGAGVVYFEDLLRRGWMRPQLDAFKARQLARTRA</sequence>
<dbReference type="KEGG" id="mtun:MTUNDRAET4_1000"/>
<dbReference type="AlphaFoldDB" id="A0A4V6IMI8"/>
<gene>
    <name evidence="1" type="ORF">MTUNDRAET4_1000</name>
</gene>
<protein>
    <submittedName>
        <fullName evidence="1">Uncharacterized protein</fullName>
    </submittedName>
</protein>
<accession>A0A4V6IMI8</accession>
<proteinExistence type="predicted"/>
<evidence type="ECO:0000313" key="2">
    <source>
        <dbReference type="Proteomes" id="UP000294360"/>
    </source>
</evidence>
<name>A0A4V6IMI8_METTU</name>
<dbReference type="RefSeq" id="WP_134487510.1">
    <property type="nucleotide sequence ID" value="NZ_CP139089.1"/>
</dbReference>
<dbReference type="EMBL" id="LR536450">
    <property type="protein sequence ID" value="VFU07893.1"/>
    <property type="molecule type" value="Genomic_DNA"/>
</dbReference>
<dbReference type="Proteomes" id="UP000294360">
    <property type="component" value="Chromosome"/>
</dbReference>